<dbReference type="Gene3D" id="3.30.460.10">
    <property type="entry name" value="Beta Polymerase, domain 2"/>
    <property type="match status" value="1"/>
</dbReference>
<dbReference type="GO" id="GO:0016779">
    <property type="term" value="F:nucleotidyltransferase activity"/>
    <property type="evidence" value="ECO:0007669"/>
    <property type="project" value="UniProtKB-KW"/>
</dbReference>
<organism evidence="11 12">
    <name type="scientific">Stenomitos frigidus ULC18</name>
    <dbReference type="NCBI Taxonomy" id="2107698"/>
    <lineage>
        <taxon>Bacteria</taxon>
        <taxon>Bacillati</taxon>
        <taxon>Cyanobacteriota</taxon>
        <taxon>Cyanophyceae</taxon>
        <taxon>Leptolyngbyales</taxon>
        <taxon>Leptolyngbyaceae</taxon>
        <taxon>Stenomitos</taxon>
    </lineage>
</organism>
<protein>
    <submittedName>
        <fullName evidence="11">Nucleotidyltransferase</fullName>
    </submittedName>
</protein>
<dbReference type="OrthoDB" id="464383at2"/>
<dbReference type="EMBL" id="PVWK01000142">
    <property type="protein sequence ID" value="PSB24653.1"/>
    <property type="molecule type" value="Genomic_DNA"/>
</dbReference>
<evidence type="ECO:0000256" key="9">
    <source>
        <dbReference type="ARBA" id="ARBA00038276"/>
    </source>
</evidence>
<evidence type="ECO:0000256" key="1">
    <source>
        <dbReference type="ARBA" id="ARBA00001946"/>
    </source>
</evidence>
<dbReference type="InterPro" id="IPR043519">
    <property type="entry name" value="NT_sf"/>
</dbReference>
<evidence type="ECO:0000256" key="7">
    <source>
        <dbReference type="ARBA" id="ARBA00022840"/>
    </source>
</evidence>
<dbReference type="PANTHER" id="PTHR33571">
    <property type="entry name" value="SSL8005 PROTEIN"/>
    <property type="match status" value="1"/>
</dbReference>
<sequence>MSEGINSNDVVTKLRHLKPDLEKRYGVTRLGVFGSIARNEADHKSDIDIVVDMAPDLFKRVSLKAELELIFDKEVDVVRYWHGMNHYLKTRIDREAVYV</sequence>
<dbReference type="InterPro" id="IPR002934">
    <property type="entry name" value="Polymerase_NTP_transf_dom"/>
</dbReference>
<evidence type="ECO:0000256" key="2">
    <source>
        <dbReference type="ARBA" id="ARBA00022649"/>
    </source>
</evidence>
<evidence type="ECO:0000256" key="6">
    <source>
        <dbReference type="ARBA" id="ARBA00022741"/>
    </source>
</evidence>
<evidence type="ECO:0000313" key="12">
    <source>
        <dbReference type="Proteomes" id="UP000239576"/>
    </source>
</evidence>
<dbReference type="GO" id="GO:0046872">
    <property type="term" value="F:metal ion binding"/>
    <property type="evidence" value="ECO:0007669"/>
    <property type="project" value="UniProtKB-KW"/>
</dbReference>
<proteinExistence type="inferred from homology"/>
<dbReference type="AlphaFoldDB" id="A0A2T1DVW7"/>
<comment type="cofactor">
    <cofactor evidence="1">
        <name>Mg(2+)</name>
        <dbReference type="ChEBI" id="CHEBI:18420"/>
    </cofactor>
</comment>
<dbReference type="Proteomes" id="UP000239576">
    <property type="component" value="Unassembled WGS sequence"/>
</dbReference>
<reference evidence="12" key="1">
    <citation type="submission" date="2018-02" db="EMBL/GenBank/DDBJ databases">
        <authorList>
            <person name="Moore K."/>
            <person name="Momper L."/>
        </authorList>
    </citation>
    <scope>NUCLEOTIDE SEQUENCE [LARGE SCALE GENOMIC DNA]</scope>
    <source>
        <strain evidence="12">ULC18</strain>
    </source>
</reference>
<gene>
    <name evidence="11" type="ORF">C7B82_26955</name>
</gene>
<feature type="domain" description="Polymerase nucleotidyl transferase" evidence="10">
    <location>
        <begin position="15"/>
        <end position="86"/>
    </location>
</feature>
<keyword evidence="3 11" id="KW-0808">Transferase</keyword>
<keyword evidence="2" id="KW-1277">Toxin-antitoxin system</keyword>
<keyword evidence="8" id="KW-0460">Magnesium</keyword>
<keyword evidence="7" id="KW-0067">ATP-binding</keyword>
<keyword evidence="6" id="KW-0547">Nucleotide-binding</keyword>
<dbReference type="InterPro" id="IPR052038">
    <property type="entry name" value="Type-VII_TA_antitoxin"/>
</dbReference>
<evidence type="ECO:0000313" key="11">
    <source>
        <dbReference type="EMBL" id="PSB24653.1"/>
    </source>
</evidence>
<dbReference type="Pfam" id="PF01909">
    <property type="entry name" value="NTP_transf_2"/>
    <property type="match status" value="1"/>
</dbReference>
<keyword evidence="5" id="KW-0479">Metal-binding</keyword>
<dbReference type="GO" id="GO:0005524">
    <property type="term" value="F:ATP binding"/>
    <property type="evidence" value="ECO:0007669"/>
    <property type="project" value="UniProtKB-KW"/>
</dbReference>
<evidence type="ECO:0000256" key="4">
    <source>
        <dbReference type="ARBA" id="ARBA00022695"/>
    </source>
</evidence>
<dbReference type="PANTHER" id="PTHR33571:SF14">
    <property type="entry name" value="PROTEIN ADENYLYLTRANSFERASE MJ0435-RELATED"/>
    <property type="match status" value="1"/>
</dbReference>
<keyword evidence="12" id="KW-1185">Reference proteome</keyword>
<dbReference type="RefSeq" id="WP_106259916.1">
    <property type="nucleotide sequence ID" value="NZ_CAWNSW010000105.1"/>
</dbReference>
<comment type="caution">
    <text evidence="11">The sequence shown here is derived from an EMBL/GenBank/DDBJ whole genome shotgun (WGS) entry which is preliminary data.</text>
</comment>
<dbReference type="CDD" id="cd05403">
    <property type="entry name" value="NT_KNTase_like"/>
    <property type="match status" value="1"/>
</dbReference>
<reference evidence="11 12" key="2">
    <citation type="submission" date="2018-03" db="EMBL/GenBank/DDBJ databases">
        <title>The ancient ancestry and fast evolution of plastids.</title>
        <authorList>
            <person name="Moore K.R."/>
            <person name="Magnabosco C."/>
            <person name="Momper L."/>
            <person name="Gold D.A."/>
            <person name="Bosak T."/>
            <person name="Fournier G.P."/>
        </authorList>
    </citation>
    <scope>NUCLEOTIDE SEQUENCE [LARGE SCALE GENOMIC DNA]</scope>
    <source>
        <strain evidence="11 12">ULC18</strain>
    </source>
</reference>
<evidence type="ECO:0000256" key="8">
    <source>
        <dbReference type="ARBA" id="ARBA00022842"/>
    </source>
</evidence>
<evidence type="ECO:0000256" key="3">
    <source>
        <dbReference type="ARBA" id="ARBA00022679"/>
    </source>
</evidence>
<evidence type="ECO:0000256" key="5">
    <source>
        <dbReference type="ARBA" id="ARBA00022723"/>
    </source>
</evidence>
<keyword evidence="4" id="KW-0548">Nucleotidyltransferase</keyword>
<comment type="similarity">
    <text evidence="9">Belongs to the MntA antitoxin family.</text>
</comment>
<dbReference type="SUPFAM" id="SSF81301">
    <property type="entry name" value="Nucleotidyltransferase"/>
    <property type="match status" value="1"/>
</dbReference>
<name>A0A2T1DVW7_9CYAN</name>
<accession>A0A2T1DVW7</accession>
<evidence type="ECO:0000259" key="10">
    <source>
        <dbReference type="Pfam" id="PF01909"/>
    </source>
</evidence>